<name>A0ABR1J0J3_9AGAR</name>
<feature type="region of interest" description="Disordered" evidence="1">
    <location>
        <begin position="210"/>
        <end position="251"/>
    </location>
</feature>
<keyword evidence="3" id="KW-1185">Reference proteome</keyword>
<feature type="region of interest" description="Disordered" evidence="1">
    <location>
        <begin position="289"/>
        <end position="389"/>
    </location>
</feature>
<organism evidence="2 3">
    <name type="scientific">Marasmiellus scandens</name>
    <dbReference type="NCBI Taxonomy" id="2682957"/>
    <lineage>
        <taxon>Eukaryota</taxon>
        <taxon>Fungi</taxon>
        <taxon>Dikarya</taxon>
        <taxon>Basidiomycota</taxon>
        <taxon>Agaricomycotina</taxon>
        <taxon>Agaricomycetes</taxon>
        <taxon>Agaricomycetidae</taxon>
        <taxon>Agaricales</taxon>
        <taxon>Marasmiineae</taxon>
        <taxon>Omphalotaceae</taxon>
        <taxon>Marasmiellus</taxon>
    </lineage>
</organism>
<evidence type="ECO:0000313" key="2">
    <source>
        <dbReference type="EMBL" id="KAK7443771.1"/>
    </source>
</evidence>
<gene>
    <name evidence="2" type="ORF">VKT23_015555</name>
</gene>
<protein>
    <submittedName>
        <fullName evidence="2">Uncharacterized protein</fullName>
    </submittedName>
</protein>
<evidence type="ECO:0000256" key="1">
    <source>
        <dbReference type="SAM" id="MobiDB-lite"/>
    </source>
</evidence>
<dbReference type="Proteomes" id="UP001498398">
    <property type="component" value="Unassembled WGS sequence"/>
</dbReference>
<feature type="compositionally biased region" description="Low complexity" evidence="1">
    <location>
        <begin position="216"/>
        <end position="244"/>
    </location>
</feature>
<accession>A0ABR1J0J3</accession>
<sequence>MSFPTSTTLTQLINFLTRPLILTHPAIAVAQLQLVLHANLSAFLPFVPAVQPGTIDSYVSESKKDQAKFALSPFTLRLSPYVLPIAPIYAACISSGIPWEQWIRVLTGGSGKDVYVFVMEGCIRVGLPHTDSEGDGEMIEVWKQSEEKTTKERLSPMTLKLQAALDSVRARKAASSVSVSSDTFVPRAESPELVYSTTGASDLDLVPEVNYDSDSESTTSSRCSGYSGFSSKSFESTTSVSTTSLDEKPRHSDTNIAKLQAKLSSAEKATAVATSAPVVAAPVQRYTVKPKPKAPVASRKPLASVPLAQPQLESRSLSPKSRYTYQGGETSVVTGGVMLGGPTRAPVNSATKGSQTKSGGVKSQAKASTTTSAKLRKGASESGDWRRRA</sequence>
<feature type="compositionally biased region" description="Polar residues" evidence="1">
    <location>
        <begin position="311"/>
        <end position="333"/>
    </location>
</feature>
<reference evidence="2 3" key="1">
    <citation type="submission" date="2024-01" db="EMBL/GenBank/DDBJ databases">
        <title>A draft genome for the cacao thread blight pathogen Marasmiellus scandens.</title>
        <authorList>
            <person name="Baruah I.K."/>
            <person name="Leung J."/>
            <person name="Bukari Y."/>
            <person name="Amoako-Attah I."/>
            <person name="Meinhardt L.W."/>
            <person name="Bailey B.A."/>
            <person name="Cohen S.P."/>
        </authorList>
    </citation>
    <scope>NUCLEOTIDE SEQUENCE [LARGE SCALE GENOMIC DNA]</scope>
    <source>
        <strain evidence="2 3">GH-19</strain>
    </source>
</reference>
<comment type="caution">
    <text evidence="2">The sequence shown here is derived from an EMBL/GenBank/DDBJ whole genome shotgun (WGS) entry which is preliminary data.</text>
</comment>
<proteinExistence type="predicted"/>
<dbReference type="EMBL" id="JBANRG010000053">
    <property type="protein sequence ID" value="KAK7443771.1"/>
    <property type="molecule type" value="Genomic_DNA"/>
</dbReference>
<feature type="compositionally biased region" description="Polar residues" evidence="1">
    <location>
        <begin position="346"/>
        <end position="358"/>
    </location>
</feature>
<evidence type="ECO:0000313" key="3">
    <source>
        <dbReference type="Proteomes" id="UP001498398"/>
    </source>
</evidence>